<reference evidence="1" key="4">
    <citation type="journal article" date="2022" name="PLoS Pathog.">
        <title>Chromosome-level genome of Schistosoma haematobium underpins genome-wide explorations of molecular variation.</title>
        <authorList>
            <person name="Stroehlein A.J."/>
            <person name="Korhonen P.K."/>
            <person name="Lee V.V."/>
            <person name="Ralph S.A."/>
            <person name="Mentink-Kane M."/>
            <person name="You H."/>
            <person name="McManus D.P."/>
            <person name="Tchuente L.T."/>
            <person name="Stothard J.R."/>
            <person name="Kaur P."/>
            <person name="Dudchenko O."/>
            <person name="Aiden E.L."/>
            <person name="Yang B."/>
            <person name="Yang H."/>
            <person name="Emery A.M."/>
            <person name="Webster B.L."/>
            <person name="Brindley P.J."/>
            <person name="Rollinson D."/>
            <person name="Chang B.C.H."/>
            <person name="Gasser R.B."/>
            <person name="Young N.D."/>
        </authorList>
    </citation>
    <scope>NUCLEOTIDE SEQUENCE</scope>
</reference>
<keyword evidence="2" id="KW-1185">Reference proteome</keyword>
<proteinExistence type="predicted"/>
<dbReference type="EMBL" id="AMPZ03000005">
    <property type="protein sequence ID" value="KAH9583911.1"/>
    <property type="molecule type" value="Genomic_DNA"/>
</dbReference>
<dbReference type="KEGG" id="shx:MS3_00008170"/>
<sequence>MAFLSPLMRSDHAVILFKFMAEIACQTVTPARPNVWEAGMQAINSAASAENWEIDSKASVQEAWTLFRHLYNRVTQPYIPWTVSKKKKHGHPWIGRDIRRLQRQKKKCWDVAIRLGTAGTMERYRSTRSECITKIRGAQRKYGMQLAQAPLKKPKRIFSYTNYRTRMHHWIPNLIKVGSESEMIEEDQEKAEAMADYFGAVFTEEPPLEKEPDPNTGSTNQLLTVDFDQNDVLKVLSTLNMEQSTGPGELHPKILRRIANISRPH</sequence>
<dbReference type="CTD" id="24596951"/>
<name>A0A922IQA4_SCHHA</name>
<comment type="caution">
    <text evidence="1">The sequence shown here is derived from an EMBL/GenBank/DDBJ whole genome shotgun (WGS) entry which is preliminary data.</text>
</comment>
<organism evidence="1 2">
    <name type="scientific">Schistosoma haematobium</name>
    <name type="common">Blood fluke</name>
    <dbReference type="NCBI Taxonomy" id="6185"/>
    <lineage>
        <taxon>Eukaryota</taxon>
        <taxon>Metazoa</taxon>
        <taxon>Spiralia</taxon>
        <taxon>Lophotrochozoa</taxon>
        <taxon>Platyhelminthes</taxon>
        <taxon>Trematoda</taxon>
        <taxon>Digenea</taxon>
        <taxon>Strigeidida</taxon>
        <taxon>Schistosomatoidea</taxon>
        <taxon>Schistosomatidae</taxon>
        <taxon>Schistosoma</taxon>
    </lineage>
</organism>
<dbReference type="GO" id="GO:0031012">
    <property type="term" value="C:extracellular matrix"/>
    <property type="evidence" value="ECO:0007669"/>
    <property type="project" value="TreeGrafter"/>
</dbReference>
<dbReference type="GO" id="GO:0061343">
    <property type="term" value="P:cell adhesion involved in heart morphogenesis"/>
    <property type="evidence" value="ECO:0007669"/>
    <property type="project" value="TreeGrafter"/>
</dbReference>
<dbReference type="Proteomes" id="UP000471633">
    <property type="component" value="Unassembled WGS sequence"/>
</dbReference>
<accession>A0A922IQA4</accession>
<reference evidence="1" key="1">
    <citation type="journal article" date="2012" name="Nat. Genet.">
        <title>Whole-genome sequence of Schistosoma haematobium.</title>
        <authorList>
            <person name="Young N.D."/>
            <person name="Jex A.R."/>
            <person name="Li B."/>
            <person name="Liu S."/>
            <person name="Yang L."/>
            <person name="Xiong Z."/>
            <person name="Li Y."/>
            <person name="Cantacessi C."/>
            <person name="Hall R.S."/>
            <person name="Xu X."/>
            <person name="Chen F."/>
            <person name="Wu X."/>
            <person name="Zerlotini A."/>
            <person name="Oliveira G."/>
            <person name="Hofmann A."/>
            <person name="Zhang G."/>
            <person name="Fang X."/>
            <person name="Kang Y."/>
            <person name="Campbell B.E."/>
            <person name="Loukas A."/>
            <person name="Ranganathan S."/>
            <person name="Rollinson D."/>
            <person name="Rinaldi G."/>
            <person name="Brindley P.J."/>
            <person name="Yang H."/>
            <person name="Wang J."/>
            <person name="Wang J."/>
            <person name="Gasser R.B."/>
        </authorList>
    </citation>
    <scope>NUCLEOTIDE SEQUENCE</scope>
</reference>
<gene>
    <name evidence="1" type="ORF">MS3_00008170</name>
</gene>
<evidence type="ECO:0000313" key="2">
    <source>
        <dbReference type="Proteomes" id="UP000471633"/>
    </source>
</evidence>
<dbReference type="RefSeq" id="XP_051067118.1">
    <property type="nucleotide sequence ID" value="XM_051216522.1"/>
</dbReference>
<dbReference type="PANTHER" id="PTHR33395:SF22">
    <property type="entry name" value="REVERSE TRANSCRIPTASE DOMAIN-CONTAINING PROTEIN"/>
    <property type="match status" value="1"/>
</dbReference>
<dbReference type="AlphaFoldDB" id="A0A922IQA4"/>
<evidence type="ECO:0000313" key="1">
    <source>
        <dbReference type="EMBL" id="KAH9583911.1"/>
    </source>
</evidence>
<reference evidence="1" key="3">
    <citation type="submission" date="2021-06" db="EMBL/GenBank/DDBJ databases">
        <title>Chromosome-level genome assembly for S. haematobium.</title>
        <authorList>
            <person name="Stroehlein A.J."/>
        </authorList>
    </citation>
    <scope>NUCLEOTIDE SEQUENCE</scope>
</reference>
<reference evidence="1" key="2">
    <citation type="journal article" date="2019" name="Gigascience">
        <title>High-quality Schistosoma haematobium genome achieved by single-molecule and long-range sequencing.</title>
        <authorList>
            <person name="Stroehlein A.J."/>
            <person name="Korhonen P.K."/>
            <person name="Chong T.M."/>
            <person name="Lim Y.L."/>
            <person name="Chan K.G."/>
            <person name="Webster B."/>
            <person name="Rollinson D."/>
            <person name="Brindley P.J."/>
            <person name="Gasser R.B."/>
            <person name="Young N.D."/>
        </authorList>
    </citation>
    <scope>NUCLEOTIDE SEQUENCE</scope>
</reference>
<dbReference type="GO" id="GO:0007508">
    <property type="term" value="P:larval heart development"/>
    <property type="evidence" value="ECO:0007669"/>
    <property type="project" value="TreeGrafter"/>
</dbReference>
<dbReference type="PANTHER" id="PTHR33395">
    <property type="entry name" value="TRANSCRIPTASE, PUTATIVE-RELATED-RELATED"/>
    <property type="match status" value="1"/>
</dbReference>
<protein>
    <submittedName>
        <fullName evidence="1">Uncharacterized protein</fullName>
    </submittedName>
</protein>
<dbReference type="GeneID" id="24596951"/>